<comment type="caution">
    <text evidence="1">The sequence shown here is derived from an EMBL/GenBank/DDBJ whole genome shotgun (WGS) entry which is preliminary data.</text>
</comment>
<sequence length="131" mass="14561">MTKNITEKKIVRLHREHAARVGTAAVQILSSSSLSPFRRRITLAEAVAAAWYARYKYTEDVMGLTGVAAAREVWDPQIGLAHDELGDAGAWVQHVVRQLWPEILLRAGQIARGQCDPYREALGEDYDAFAA</sequence>
<accession>A0ABW9LPS4</accession>
<protein>
    <submittedName>
        <fullName evidence="1">Uncharacterized protein</fullName>
    </submittedName>
</protein>
<dbReference type="EMBL" id="JBKBDE010000001">
    <property type="protein sequence ID" value="MFN6549559.1"/>
    <property type="molecule type" value="Genomic_DNA"/>
</dbReference>
<gene>
    <name evidence="1" type="ORF">ACK4CP_04100</name>
</gene>
<organism evidence="1 2">
    <name type="scientific">Mycolicibacterium septicum</name>
    <dbReference type="NCBI Taxonomy" id="98668"/>
    <lineage>
        <taxon>Bacteria</taxon>
        <taxon>Bacillati</taxon>
        <taxon>Actinomycetota</taxon>
        <taxon>Actinomycetes</taxon>
        <taxon>Mycobacteriales</taxon>
        <taxon>Mycobacteriaceae</taxon>
        <taxon>Mycolicibacterium</taxon>
    </lineage>
</organism>
<evidence type="ECO:0000313" key="1">
    <source>
        <dbReference type="EMBL" id="MFN6549559.1"/>
    </source>
</evidence>
<dbReference type="RefSeq" id="WP_409548502.1">
    <property type="nucleotide sequence ID" value="NZ_JBKBDE010000001.1"/>
</dbReference>
<evidence type="ECO:0000313" key="2">
    <source>
        <dbReference type="Proteomes" id="UP001635817"/>
    </source>
</evidence>
<dbReference type="Proteomes" id="UP001635817">
    <property type="component" value="Unassembled WGS sequence"/>
</dbReference>
<proteinExistence type="predicted"/>
<name>A0ABW9LPS4_9MYCO</name>
<keyword evidence="2" id="KW-1185">Reference proteome</keyword>
<reference evidence="1 2" key="1">
    <citation type="submission" date="2024-12" db="EMBL/GenBank/DDBJ databases">
        <title>The coexistence of Mycolicibacterium septicum and Mycolicibacterium nivoides in clinical samples.</title>
        <authorList>
            <person name="Wang C."/>
            <person name="Feng Y."/>
            <person name="Zong Z."/>
        </authorList>
    </citation>
    <scope>NUCLEOTIDE SEQUENCE [LARGE SCALE GENOMIC DNA]</scope>
    <source>
        <strain evidence="1 2">120310</strain>
    </source>
</reference>